<dbReference type="SMR" id="W6UXV8"/>
<dbReference type="Proteomes" id="UP000019149">
    <property type="component" value="Unassembled WGS sequence"/>
</dbReference>
<dbReference type="EMBL" id="APAU02000063">
    <property type="protein sequence ID" value="EUB58399.1"/>
    <property type="molecule type" value="Genomic_DNA"/>
</dbReference>
<reference evidence="1 2" key="1">
    <citation type="journal article" date="2013" name="Nat. Genet.">
        <title>The genome of the hydatid tapeworm Echinococcus granulosus.</title>
        <authorList>
            <person name="Zheng H."/>
            <person name="Zhang W."/>
            <person name="Zhang L."/>
            <person name="Zhang Z."/>
            <person name="Li J."/>
            <person name="Lu G."/>
            <person name="Zhu Y."/>
            <person name="Wang Y."/>
            <person name="Huang Y."/>
            <person name="Liu J."/>
            <person name="Kang H."/>
            <person name="Chen J."/>
            <person name="Wang L."/>
            <person name="Chen A."/>
            <person name="Yu S."/>
            <person name="Gao Z."/>
            <person name="Jin L."/>
            <person name="Gu W."/>
            <person name="Wang Z."/>
            <person name="Zhao L."/>
            <person name="Shi B."/>
            <person name="Wen H."/>
            <person name="Lin R."/>
            <person name="Jones M.K."/>
            <person name="Brejova B."/>
            <person name="Vinar T."/>
            <person name="Zhao G."/>
            <person name="McManus D.P."/>
            <person name="Chen Z."/>
            <person name="Zhou Y."/>
            <person name="Wang S."/>
        </authorList>
    </citation>
    <scope>NUCLEOTIDE SEQUENCE [LARGE SCALE GENOMIC DNA]</scope>
</reference>
<dbReference type="AlphaFoldDB" id="W6UXV8"/>
<dbReference type="KEGG" id="egl:EGR_06806"/>
<organism evidence="1 2">
    <name type="scientific">Echinococcus granulosus</name>
    <name type="common">Hydatid tapeworm</name>
    <dbReference type="NCBI Taxonomy" id="6210"/>
    <lineage>
        <taxon>Eukaryota</taxon>
        <taxon>Metazoa</taxon>
        <taxon>Spiralia</taxon>
        <taxon>Lophotrochozoa</taxon>
        <taxon>Platyhelminthes</taxon>
        <taxon>Cestoda</taxon>
        <taxon>Eucestoda</taxon>
        <taxon>Cyclophyllidea</taxon>
        <taxon>Taeniidae</taxon>
        <taxon>Echinococcus</taxon>
        <taxon>Echinococcus granulosus group</taxon>
    </lineage>
</organism>
<dbReference type="GeneID" id="36342521"/>
<dbReference type="CTD" id="36342521"/>
<proteinExistence type="predicted"/>
<sequence length="90" mass="10311">MQVNHAIYASERNGCLISSLHLHYIHHISFTISRFAPNAGSEIKHFFQSDPLGKKLVEVMKEVASVCQMVRKKARMALKQYVRNLLNEAE</sequence>
<dbReference type="Pfam" id="PF05596">
    <property type="entry name" value="Taeniidae_ag"/>
    <property type="match status" value="1"/>
</dbReference>
<dbReference type="InterPro" id="IPR008860">
    <property type="entry name" value="Taeniidae_ag"/>
</dbReference>
<name>W6UXV8_ECHGR</name>
<accession>W6UXV8</accession>
<protein>
    <submittedName>
        <fullName evidence="1">AntigenB</fullName>
    </submittedName>
</protein>
<evidence type="ECO:0000313" key="2">
    <source>
        <dbReference type="Proteomes" id="UP000019149"/>
    </source>
</evidence>
<keyword evidence="2" id="KW-1185">Reference proteome</keyword>
<comment type="caution">
    <text evidence="1">The sequence shown here is derived from an EMBL/GenBank/DDBJ whole genome shotgun (WGS) entry which is preliminary data.</text>
</comment>
<gene>
    <name evidence="1" type="ORF">EGR_06806</name>
</gene>
<dbReference type="RefSeq" id="XP_024349595.1">
    <property type="nucleotide sequence ID" value="XM_024496055.1"/>
</dbReference>
<evidence type="ECO:0000313" key="1">
    <source>
        <dbReference type="EMBL" id="EUB58399.1"/>
    </source>
</evidence>